<feature type="compositionally biased region" description="Polar residues" evidence="1">
    <location>
        <begin position="63"/>
        <end position="76"/>
    </location>
</feature>
<feature type="region of interest" description="Disordered" evidence="1">
    <location>
        <begin position="38"/>
        <end position="99"/>
    </location>
</feature>
<name>A0A6G1PK62_CHAAH</name>
<dbReference type="AlphaFoldDB" id="A0A6G1PK62"/>
<gene>
    <name evidence="2" type="ORF">EXN66_Car006394</name>
</gene>
<sequence>MLEQSGSHIPCAFLQDDGTSRRERQSCPVWICDQTGSSHNQLTGQAAPSSLSTSPSPSKNRHSSPAANGPNHSQLQCLHHCWPNQPGTDTGLAGKKKKT</sequence>
<dbReference type="EMBL" id="CM015717">
    <property type="protein sequence ID" value="KAF3690721.1"/>
    <property type="molecule type" value="Genomic_DNA"/>
</dbReference>
<evidence type="ECO:0000256" key="1">
    <source>
        <dbReference type="SAM" id="MobiDB-lite"/>
    </source>
</evidence>
<dbReference type="Proteomes" id="UP000503349">
    <property type="component" value="Chromosome 6"/>
</dbReference>
<accession>A0A6G1PK62</accession>
<protein>
    <submittedName>
        <fullName evidence="2">Uncharacterized protein</fullName>
    </submittedName>
</protein>
<reference evidence="3" key="2">
    <citation type="submission" date="2019-02" db="EMBL/GenBank/DDBJ databases">
        <title>Opniocepnalus argus Var Kimnra genome.</title>
        <authorList>
            <person name="Zhou C."/>
            <person name="Xiao S."/>
        </authorList>
    </citation>
    <scope>NUCLEOTIDE SEQUENCE [LARGE SCALE GENOMIC DNA]</scope>
</reference>
<feature type="region of interest" description="Disordered" evidence="1">
    <location>
        <begin position="1"/>
        <end position="22"/>
    </location>
</feature>
<organism evidence="2 3">
    <name type="scientific">Channa argus</name>
    <name type="common">Northern snakehead</name>
    <name type="synonym">Ophicephalus argus</name>
    <dbReference type="NCBI Taxonomy" id="215402"/>
    <lineage>
        <taxon>Eukaryota</taxon>
        <taxon>Metazoa</taxon>
        <taxon>Chordata</taxon>
        <taxon>Craniata</taxon>
        <taxon>Vertebrata</taxon>
        <taxon>Euteleostomi</taxon>
        <taxon>Actinopterygii</taxon>
        <taxon>Neopterygii</taxon>
        <taxon>Teleostei</taxon>
        <taxon>Neoteleostei</taxon>
        <taxon>Acanthomorphata</taxon>
        <taxon>Anabantaria</taxon>
        <taxon>Anabantiformes</taxon>
        <taxon>Channoidei</taxon>
        <taxon>Channidae</taxon>
        <taxon>Channa</taxon>
    </lineage>
</organism>
<evidence type="ECO:0000313" key="2">
    <source>
        <dbReference type="EMBL" id="KAF3690721.1"/>
    </source>
</evidence>
<reference evidence="2 3" key="1">
    <citation type="submission" date="2019-02" db="EMBL/GenBank/DDBJ databases">
        <title>Opniocepnalus argus genome.</title>
        <authorList>
            <person name="Zhou C."/>
            <person name="Xiao S."/>
        </authorList>
    </citation>
    <scope>NUCLEOTIDE SEQUENCE [LARGE SCALE GENOMIC DNA]</scope>
    <source>
        <strain evidence="2">OARG1902GOOAL</strain>
        <tissue evidence="2">Muscle</tissue>
    </source>
</reference>
<evidence type="ECO:0000313" key="3">
    <source>
        <dbReference type="Proteomes" id="UP000503349"/>
    </source>
</evidence>
<feature type="compositionally biased region" description="Low complexity" evidence="1">
    <location>
        <begin position="48"/>
        <end position="58"/>
    </location>
</feature>
<proteinExistence type="predicted"/>
<feature type="compositionally biased region" description="Polar residues" evidence="1">
    <location>
        <begin position="38"/>
        <end position="47"/>
    </location>
</feature>
<keyword evidence="3" id="KW-1185">Reference proteome</keyword>